<feature type="region of interest" description="Disordered" evidence="1">
    <location>
        <begin position="228"/>
        <end position="250"/>
    </location>
</feature>
<sequence length="250" mass="28058">MKQKLFYVLVAVTSYFAGVLAYLSYLIIVYDQGMGSDASKLIHWTLPPYLFLILPFYTLMFRWRRPAIWLRIVLFIGLSIIAAASVFFMIGFGIWRLRDLFIPEAMLFMLLFASSSAVFIIGSLISTKKKGYLPFILASIVIIYLPNHIIAAAVEQNRPVIHQIPQDFHGTVSIYYGEEGSPPIPRIKGYEVIKIPISGIYHTSSSRPSRGIKHMLVDEHGADIQPISIPGEMSKSGDKPAISISSYEVP</sequence>
<evidence type="ECO:0000259" key="3">
    <source>
        <dbReference type="Pfam" id="PF20862"/>
    </source>
</evidence>
<gene>
    <name evidence="4" type="ORF">FHS16_003389</name>
</gene>
<keyword evidence="2" id="KW-0472">Membrane</keyword>
<dbReference type="RefSeq" id="WP_183564660.1">
    <property type="nucleotide sequence ID" value="NZ_CBCSLB010000030.1"/>
</dbReference>
<reference evidence="4 5" key="1">
    <citation type="submission" date="2020-08" db="EMBL/GenBank/DDBJ databases">
        <title>Genomic Encyclopedia of Type Strains, Phase III (KMG-III): the genomes of soil and plant-associated and newly described type strains.</title>
        <authorList>
            <person name="Whitman W."/>
        </authorList>
    </citation>
    <scope>NUCLEOTIDE SEQUENCE [LARGE SCALE GENOMIC DNA]</scope>
    <source>
        <strain evidence="4 5">CECT 8234</strain>
    </source>
</reference>
<evidence type="ECO:0000313" key="5">
    <source>
        <dbReference type="Proteomes" id="UP000518605"/>
    </source>
</evidence>
<feature type="transmembrane region" description="Helical" evidence="2">
    <location>
        <begin position="107"/>
        <end position="125"/>
    </location>
</feature>
<keyword evidence="2" id="KW-0812">Transmembrane</keyword>
<feature type="transmembrane region" description="Helical" evidence="2">
    <location>
        <begin position="41"/>
        <end position="60"/>
    </location>
</feature>
<accession>A0A7W5GBV7</accession>
<feature type="domain" description="DUF6843" evidence="3">
    <location>
        <begin position="160"/>
        <end position="212"/>
    </location>
</feature>
<dbReference type="Pfam" id="PF20862">
    <property type="entry name" value="DUF6843"/>
    <property type="match status" value="1"/>
</dbReference>
<dbReference type="Proteomes" id="UP000518605">
    <property type="component" value="Unassembled WGS sequence"/>
</dbReference>
<feature type="transmembrane region" description="Helical" evidence="2">
    <location>
        <begin position="72"/>
        <end position="95"/>
    </location>
</feature>
<dbReference type="EMBL" id="JACHXW010000009">
    <property type="protein sequence ID" value="MBB3153327.1"/>
    <property type="molecule type" value="Genomic_DNA"/>
</dbReference>
<dbReference type="AlphaFoldDB" id="A0A7W5GBV7"/>
<protein>
    <recommendedName>
        <fullName evidence="3">DUF6843 domain-containing protein</fullName>
    </recommendedName>
</protein>
<comment type="caution">
    <text evidence="4">The sequence shown here is derived from an EMBL/GenBank/DDBJ whole genome shotgun (WGS) entry which is preliminary data.</text>
</comment>
<keyword evidence="5" id="KW-1185">Reference proteome</keyword>
<organism evidence="4 5">
    <name type="scientific">Paenibacillus endophyticus</name>
    <dbReference type="NCBI Taxonomy" id="1294268"/>
    <lineage>
        <taxon>Bacteria</taxon>
        <taxon>Bacillati</taxon>
        <taxon>Bacillota</taxon>
        <taxon>Bacilli</taxon>
        <taxon>Bacillales</taxon>
        <taxon>Paenibacillaceae</taxon>
        <taxon>Paenibacillus</taxon>
    </lineage>
</organism>
<evidence type="ECO:0000256" key="1">
    <source>
        <dbReference type="SAM" id="MobiDB-lite"/>
    </source>
</evidence>
<keyword evidence="2" id="KW-1133">Transmembrane helix</keyword>
<name>A0A7W5GBV7_9BACL</name>
<evidence type="ECO:0000256" key="2">
    <source>
        <dbReference type="SAM" id="Phobius"/>
    </source>
</evidence>
<proteinExistence type="predicted"/>
<evidence type="ECO:0000313" key="4">
    <source>
        <dbReference type="EMBL" id="MBB3153327.1"/>
    </source>
</evidence>
<feature type="transmembrane region" description="Helical" evidence="2">
    <location>
        <begin position="7"/>
        <end position="29"/>
    </location>
</feature>
<feature type="transmembrane region" description="Helical" evidence="2">
    <location>
        <begin position="132"/>
        <end position="154"/>
    </location>
</feature>
<dbReference type="InterPro" id="IPR049293">
    <property type="entry name" value="DUF6843"/>
</dbReference>